<feature type="domain" description="GspL periplasmic" evidence="10">
    <location>
        <begin position="432"/>
        <end position="548"/>
    </location>
</feature>
<accession>A0ABT3ZSI6</accession>
<evidence type="ECO:0000256" key="8">
    <source>
        <dbReference type="ARBA" id="ARBA00022989"/>
    </source>
</evidence>
<keyword evidence="5" id="KW-0997">Cell inner membrane</keyword>
<keyword evidence="4" id="KW-1003">Cell membrane</keyword>
<dbReference type="EMBL" id="JAPMXC010000010">
    <property type="protein sequence ID" value="MCY0389190.1"/>
    <property type="molecule type" value="Genomic_DNA"/>
</dbReference>
<evidence type="ECO:0000256" key="3">
    <source>
        <dbReference type="ARBA" id="ARBA00022448"/>
    </source>
</evidence>
<organism evidence="11 12">
    <name type="scientific">Robbsia betulipollinis</name>
    <dbReference type="NCBI Taxonomy" id="2981849"/>
    <lineage>
        <taxon>Bacteria</taxon>
        <taxon>Pseudomonadati</taxon>
        <taxon>Pseudomonadota</taxon>
        <taxon>Betaproteobacteria</taxon>
        <taxon>Burkholderiales</taxon>
        <taxon>Burkholderiaceae</taxon>
        <taxon>Robbsia</taxon>
    </lineage>
</organism>
<comment type="similarity">
    <text evidence="2">Belongs to the GSP L family.</text>
</comment>
<keyword evidence="6" id="KW-0812">Transmembrane</keyword>
<dbReference type="Pfam" id="PF12693">
    <property type="entry name" value="GspL_C"/>
    <property type="match status" value="1"/>
</dbReference>
<evidence type="ECO:0000256" key="9">
    <source>
        <dbReference type="ARBA" id="ARBA00023136"/>
    </source>
</evidence>
<evidence type="ECO:0000256" key="7">
    <source>
        <dbReference type="ARBA" id="ARBA00022927"/>
    </source>
</evidence>
<evidence type="ECO:0000256" key="4">
    <source>
        <dbReference type="ARBA" id="ARBA00022475"/>
    </source>
</evidence>
<dbReference type="RefSeq" id="WP_267849087.1">
    <property type="nucleotide sequence ID" value="NZ_JAPMXC010000010.1"/>
</dbReference>
<gene>
    <name evidence="11" type="primary">gspL</name>
    <name evidence="11" type="ORF">OVY01_18755</name>
</gene>
<dbReference type="Proteomes" id="UP001082899">
    <property type="component" value="Unassembled WGS sequence"/>
</dbReference>
<evidence type="ECO:0000259" key="10">
    <source>
        <dbReference type="Pfam" id="PF12693"/>
    </source>
</evidence>
<keyword evidence="8" id="KW-1133">Transmembrane helix</keyword>
<keyword evidence="9" id="KW-0472">Membrane</keyword>
<evidence type="ECO:0000256" key="6">
    <source>
        <dbReference type="ARBA" id="ARBA00022692"/>
    </source>
</evidence>
<evidence type="ECO:0000256" key="2">
    <source>
        <dbReference type="ARBA" id="ARBA00005318"/>
    </source>
</evidence>
<dbReference type="Gene3D" id="3.30.420.380">
    <property type="match status" value="1"/>
</dbReference>
<sequence>MSTLTVLLPPRDAALSPQAWQLPALRFVLTDRRGRTLRTGEAPLTLLPPARTTVLIVAARDVLLVDAVVPPLAGPRLRQALPNIVEDQLLPDGPPPHIALGPAPAGLRKTAARRTLAAIDRGWLRFLHESFTAAGHRTIRAVPIVACLPLADVAVPLATATAGEDLVAAADGLAVPDAIDAAAALAEEQALADTRALAASATVLIVGMGASPAASGQRLLDAMAAYPAFAPGDVPGLAAAGGQMPGDALYDGGLYQVGASDGAPQVEVAIRRLPLPAAGAPVIGVPAEGSRLAGEGLAVPLDALTGTLEALLPPASGREATPETAWLSSAGGALPGREVFRLTTHAALPEPLVPTPAAARGRVDGARGAAATFEASDGGEADARLDQALRSVGLIARPIDFGALALAARESTFDLCQFEFAAQPWRLRPGVWGQLRLPLGLLAASVVVAVLGLNLQWRQLARERDAIQTRMTELLLEAFPRTSVVLDPAAQMTRSLDALRVAAGELSPDDFLSLTNGLAASLGAIPRTAIDSLDYDRQDLQLTFRPDAKIDGDFRQRLSQNGLDGSFDGKRWTIRSIR</sequence>
<keyword evidence="7" id="KW-0653">Protein transport</keyword>
<dbReference type="InterPro" id="IPR043129">
    <property type="entry name" value="ATPase_NBD"/>
</dbReference>
<dbReference type="SUPFAM" id="SSF53067">
    <property type="entry name" value="Actin-like ATPase domain"/>
    <property type="match status" value="1"/>
</dbReference>
<comment type="subcellular location">
    <subcellularLocation>
        <location evidence="1">Cell inner membrane</location>
    </subcellularLocation>
</comment>
<evidence type="ECO:0000256" key="5">
    <source>
        <dbReference type="ARBA" id="ARBA00022519"/>
    </source>
</evidence>
<dbReference type="NCBIfam" id="TIGR01709">
    <property type="entry name" value="typeII_sec_gspL"/>
    <property type="match status" value="1"/>
</dbReference>
<dbReference type="InterPro" id="IPR007812">
    <property type="entry name" value="T2SS_protein-GspL"/>
</dbReference>
<comment type="caution">
    <text evidence="11">The sequence shown here is derived from an EMBL/GenBank/DDBJ whole genome shotgun (WGS) entry which is preliminary data.</text>
</comment>
<evidence type="ECO:0000313" key="12">
    <source>
        <dbReference type="Proteomes" id="UP001082899"/>
    </source>
</evidence>
<evidence type="ECO:0000256" key="1">
    <source>
        <dbReference type="ARBA" id="ARBA00004533"/>
    </source>
</evidence>
<proteinExistence type="inferred from homology"/>
<evidence type="ECO:0000313" key="11">
    <source>
        <dbReference type="EMBL" id="MCY0389190.1"/>
    </source>
</evidence>
<keyword evidence="12" id="KW-1185">Reference proteome</keyword>
<reference evidence="11" key="1">
    <citation type="submission" date="2022-11" db="EMBL/GenBank/DDBJ databases">
        <title>Robbsia betulipollinis sp. nov., isolated from pollen of birch (Betula pendula).</title>
        <authorList>
            <person name="Shi H."/>
            <person name="Ambika Manirajan B."/>
            <person name="Ratering S."/>
            <person name="Geissler-Plaum R."/>
            <person name="Schnell S."/>
        </authorList>
    </citation>
    <scope>NUCLEOTIDE SEQUENCE</scope>
    <source>
        <strain evidence="11">Bb-Pol-6</strain>
    </source>
</reference>
<keyword evidence="3" id="KW-0813">Transport</keyword>
<dbReference type="InterPro" id="IPR025691">
    <property type="entry name" value="GspL_pp_dom"/>
</dbReference>
<name>A0ABT3ZSI6_9BURK</name>
<protein>
    <submittedName>
        <fullName evidence="11">Type II secretion system protein GspL</fullName>
    </submittedName>
</protein>